<feature type="region of interest" description="Disordered" evidence="1">
    <location>
        <begin position="213"/>
        <end position="245"/>
    </location>
</feature>
<evidence type="ECO:0000313" key="2">
    <source>
        <dbReference type="EMBL" id="ELU38632.1"/>
    </source>
</evidence>
<comment type="caution">
    <text evidence="2">The sequence shown here is derived from an EMBL/GenBank/DDBJ whole genome shotgun (WGS) entry which is preliminary data.</text>
</comment>
<keyword evidence="3" id="KW-1185">Reference proteome</keyword>
<feature type="compositionally biased region" description="Polar residues" evidence="1">
    <location>
        <begin position="213"/>
        <end position="227"/>
    </location>
</feature>
<dbReference type="HOGENOM" id="CLU_597422_0_0_1"/>
<evidence type="ECO:0000256" key="1">
    <source>
        <dbReference type="SAM" id="MobiDB-lite"/>
    </source>
</evidence>
<reference evidence="2 3" key="1">
    <citation type="journal article" date="2013" name="Nat. Commun.">
        <title>The evolution and pathogenic mechanisms of the rice sheath blight pathogen.</title>
        <authorList>
            <person name="Zheng A."/>
            <person name="Lin R."/>
            <person name="Xu L."/>
            <person name="Qin P."/>
            <person name="Tang C."/>
            <person name="Ai P."/>
            <person name="Zhang D."/>
            <person name="Liu Y."/>
            <person name="Sun Z."/>
            <person name="Feng H."/>
            <person name="Wang Y."/>
            <person name="Chen Y."/>
            <person name="Liang X."/>
            <person name="Fu R."/>
            <person name="Li Q."/>
            <person name="Zhang J."/>
            <person name="Yu X."/>
            <person name="Xie Z."/>
            <person name="Ding L."/>
            <person name="Guan P."/>
            <person name="Tang J."/>
            <person name="Liang Y."/>
            <person name="Wang S."/>
            <person name="Deng Q."/>
            <person name="Li S."/>
            <person name="Zhu J."/>
            <person name="Wang L."/>
            <person name="Liu H."/>
            <person name="Li P."/>
        </authorList>
    </citation>
    <scope>NUCLEOTIDE SEQUENCE [LARGE SCALE GENOMIC DNA]</scope>
    <source>
        <strain evidence="3">AG-1 IA</strain>
    </source>
</reference>
<dbReference type="EMBL" id="AFRT01002115">
    <property type="protein sequence ID" value="ELU38632.1"/>
    <property type="molecule type" value="Genomic_DNA"/>
</dbReference>
<name>L8WPC7_THACA</name>
<evidence type="ECO:0000313" key="3">
    <source>
        <dbReference type="Proteomes" id="UP000011668"/>
    </source>
</evidence>
<accession>L8WPC7</accession>
<dbReference type="Proteomes" id="UP000011668">
    <property type="component" value="Unassembled WGS sequence"/>
</dbReference>
<feature type="compositionally biased region" description="Basic and acidic residues" evidence="1">
    <location>
        <begin position="228"/>
        <end position="238"/>
    </location>
</feature>
<proteinExistence type="predicted"/>
<sequence>MTPRAGYYTAIQSNQCSYDPRMSLFSGDPKKAKHEGGELKKWENIIRLGADEGDHKTSSRRLEPELLRASGMCLTGSPGVDELEEPNPGGVPVSMCGEFAGGSKRELEDSKRDALGRSAAVKKNPCWGMTCASTRGIEEDPMASPFGRDQPQLGALTRIRGPMRGYSWGWLAHVLAQTGRLVAHLGQTSQAGVGLLSIAGVLLGKLALLKGTPGSSTEFTRDGPTSNTKREKRIEGGGKEGGSSRELLQTATPMAKQICCTGDEAEADSSVGECNPIAESAEQECIQGRPSRVVRIDTRHARGDNTAGYVGNQYVVWVYYDLVDQCRCRACRHESHRQSCAIRKMERAYQYRLAQQGAEWGEVDAQQTWRPAPGGWWVCLHGTVGWNCPWRPRGWSWPLTRGRRRASYRRLAAATGRAWTDLNPMWWPFVYVCSSLWSQDLRSRQRRAMFGLGGESPV</sequence>
<organism evidence="2 3">
    <name type="scientific">Thanatephorus cucumeris (strain AG1-IA)</name>
    <name type="common">Rice sheath blight fungus</name>
    <name type="synonym">Rhizoctonia solani</name>
    <dbReference type="NCBI Taxonomy" id="983506"/>
    <lineage>
        <taxon>Eukaryota</taxon>
        <taxon>Fungi</taxon>
        <taxon>Dikarya</taxon>
        <taxon>Basidiomycota</taxon>
        <taxon>Agaricomycotina</taxon>
        <taxon>Agaricomycetes</taxon>
        <taxon>Cantharellales</taxon>
        <taxon>Ceratobasidiaceae</taxon>
        <taxon>Rhizoctonia</taxon>
        <taxon>Rhizoctonia solani AG-1</taxon>
    </lineage>
</organism>
<protein>
    <submittedName>
        <fullName evidence="2">Uncharacterized protein</fullName>
    </submittedName>
</protein>
<dbReference type="AlphaFoldDB" id="L8WPC7"/>
<gene>
    <name evidence="2" type="ORF">AG1IA_07338</name>
</gene>